<dbReference type="CDD" id="cd12173">
    <property type="entry name" value="PGDH_4"/>
    <property type="match status" value="1"/>
</dbReference>
<dbReference type="InterPro" id="IPR050857">
    <property type="entry name" value="D-2-hydroxyacid_DH"/>
</dbReference>
<dbReference type="PATRIC" id="fig|742734.4.peg.1294"/>
<dbReference type="Gene3D" id="3.40.50.720">
    <property type="entry name" value="NAD(P)-binding Rossmann-like Domain"/>
    <property type="match status" value="2"/>
</dbReference>
<dbReference type="GO" id="GO:0006564">
    <property type="term" value="P:L-serine biosynthetic process"/>
    <property type="evidence" value="ECO:0007669"/>
    <property type="project" value="UniProtKB-ARBA"/>
</dbReference>
<dbReference type="EMBL" id="ADLK01000008">
    <property type="protein sequence ID" value="KMW22670.1"/>
    <property type="molecule type" value="Genomic_DNA"/>
</dbReference>
<evidence type="ECO:0000256" key="4">
    <source>
        <dbReference type="RuleBase" id="RU003719"/>
    </source>
</evidence>
<dbReference type="InterPro" id="IPR006139">
    <property type="entry name" value="D-isomer_2_OHA_DH_cat_dom"/>
</dbReference>
<evidence type="ECO:0000259" key="5">
    <source>
        <dbReference type="Pfam" id="PF00389"/>
    </source>
</evidence>
<dbReference type="PANTHER" id="PTHR42789:SF1">
    <property type="entry name" value="D-ISOMER SPECIFIC 2-HYDROXYACID DEHYDROGENASE FAMILY PROTEIN (AFU_ORTHOLOGUE AFUA_6G10090)"/>
    <property type="match status" value="1"/>
</dbReference>
<proteinExistence type="inferred from homology"/>
<dbReference type="PROSITE" id="PS00670">
    <property type="entry name" value="D_2_HYDROXYACID_DH_2"/>
    <property type="match status" value="1"/>
</dbReference>
<dbReference type="GeneID" id="93164651"/>
<evidence type="ECO:0000259" key="6">
    <source>
        <dbReference type="Pfam" id="PF02826"/>
    </source>
</evidence>
<dbReference type="AlphaFoldDB" id="A0A0J9F363"/>
<dbReference type="RefSeq" id="WP_048929413.1">
    <property type="nucleotide sequence ID" value="NZ_KQ235876.1"/>
</dbReference>
<dbReference type="InterPro" id="IPR036291">
    <property type="entry name" value="NAD(P)-bd_dom_sf"/>
</dbReference>
<evidence type="ECO:0000256" key="2">
    <source>
        <dbReference type="ARBA" id="ARBA00023002"/>
    </source>
</evidence>
<dbReference type="FunFam" id="3.40.50.720:FF:000041">
    <property type="entry name" value="D-3-phosphoglycerate dehydrogenase"/>
    <property type="match status" value="1"/>
</dbReference>
<evidence type="ECO:0000313" key="8">
    <source>
        <dbReference type="Proteomes" id="UP000037392"/>
    </source>
</evidence>
<dbReference type="InterPro" id="IPR006140">
    <property type="entry name" value="D-isomer_DH_NAD-bd"/>
</dbReference>
<feature type="domain" description="D-isomer specific 2-hydroxyacid dehydrogenase NAD-binding" evidence="6">
    <location>
        <begin position="105"/>
        <end position="279"/>
    </location>
</feature>
<gene>
    <name evidence="7" type="ORF">HMPREF9470_01205</name>
</gene>
<reference evidence="7 8" key="1">
    <citation type="submission" date="2011-04" db="EMBL/GenBank/DDBJ databases">
        <title>The Genome Sequence of Clostridium citroniae WAL-19142.</title>
        <authorList>
            <consortium name="The Broad Institute Genome Sequencing Platform"/>
            <person name="Earl A."/>
            <person name="Ward D."/>
            <person name="Feldgarden M."/>
            <person name="Gevers D."/>
            <person name="Warren Y.A."/>
            <person name="Tyrrell K.L."/>
            <person name="Citron D.M."/>
            <person name="Goldstein E.J."/>
            <person name="Daigneault M."/>
            <person name="Allen-Vercoe E."/>
            <person name="Young S.K."/>
            <person name="Zeng Q."/>
            <person name="Gargeya S."/>
            <person name="Fitzgerald M."/>
            <person name="Haas B."/>
            <person name="Abouelleil A."/>
            <person name="Alvarado L."/>
            <person name="Arachchi H.M."/>
            <person name="Berlin A."/>
            <person name="Brown A."/>
            <person name="Chapman S.B."/>
            <person name="Chen Z."/>
            <person name="Dunbar C."/>
            <person name="Freedman E."/>
            <person name="Gearin G."/>
            <person name="Gellesch M."/>
            <person name="Goldberg J."/>
            <person name="Griggs A."/>
            <person name="Gujja S."/>
            <person name="Heilman E.R."/>
            <person name="Heiman D."/>
            <person name="Howarth C."/>
            <person name="Larson L."/>
            <person name="Lui A."/>
            <person name="MacDonald P.J."/>
            <person name="Mehta T."/>
            <person name="Montmayeur A."/>
            <person name="Murphy C."/>
            <person name="Neiman D."/>
            <person name="Pearson M."/>
            <person name="Priest M."/>
            <person name="Roberts A."/>
            <person name="Saif S."/>
            <person name="Shea T."/>
            <person name="Shenoy N."/>
            <person name="Sisk P."/>
            <person name="Stolte C."/>
            <person name="Sykes S."/>
            <person name="White J."/>
            <person name="Yandava C."/>
            <person name="Wortman J."/>
            <person name="Nusbaum C."/>
            <person name="Birren B."/>
        </authorList>
    </citation>
    <scope>NUCLEOTIDE SEQUENCE [LARGE SCALE GENOMIC DNA]</scope>
    <source>
        <strain evidence="7 8">WAL-19142</strain>
    </source>
</reference>
<dbReference type="InterPro" id="IPR029753">
    <property type="entry name" value="D-isomer_DH_CS"/>
</dbReference>
<dbReference type="Pfam" id="PF02826">
    <property type="entry name" value="2-Hacid_dh_C"/>
    <property type="match status" value="1"/>
</dbReference>
<comment type="caution">
    <text evidence="7">The sequence shown here is derived from an EMBL/GenBank/DDBJ whole genome shotgun (WGS) entry which is preliminary data.</text>
</comment>
<dbReference type="Proteomes" id="UP000037392">
    <property type="component" value="Unassembled WGS sequence"/>
</dbReference>
<dbReference type="PANTHER" id="PTHR42789">
    <property type="entry name" value="D-ISOMER SPECIFIC 2-HYDROXYACID DEHYDROGENASE FAMILY PROTEIN (AFU_ORTHOLOGUE AFUA_6G10090)"/>
    <property type="match status" value="1"/>
</dbReference>
<evidence type="ECO:0000256" key="1">
    <source>
        <dbReference type="ARBA" id="ARBA00005854"/>
    </source>
</evidence>
<accession>A0A0J9F363</accession>
<dbReference type="GO" id="GO:0047545">
    <property type="term" value="F:(S)-2-hydroxyglutarate dehydrogenase activity"/>
    <property type="evidence" value="ECO:0007669"/>
    <property type="project" value="UniProtKB-ARBA"/>
</dbReference>
<dbReference type="GO" id="GO:0051287">
    <property type="term" value="F:NAD binding"/>
    <property type="evidence" value="ECO:0007669"/>
    <property type="project" value="InterPro"/>
</dbReference>
<dbReference type="OrthoDB" id="9805416at2"/>
<dbReference type="SUPFAM" id="SSF51735">
    <property type="entry name" value="NAD(P)-binding Rossmann-fold domains"/>
    <property type="match status" value="1"/>
</dbReference>
<dbReference type="GO" id="GO:0004617">
    <property type="term" value="F:phosphoglycerate dehydrogenase activity"/>
    <property type="evidence" value="ECO:0007669"/>
    <property type="project" value="UniProtKB-ARBA"/>
</dbReference>
<protein>
    <recommendedName>
        <fullName evidence="9">Phosphoglycerate dehydrogenase</fullName>
    </recommendedName>
</protein>
<organism evidence="7 8">
    <name type="scientific">[Clostridium] citroniae WAL-19142</name>
    <dbReference type="NCBI Taxonomy" id="742734"/>
    <lineage>
        <taxon>Bacteria</taxon>
        <taxon>Bacillati</taxon>
        <taxon>Bacillota</taxon>
        <taxon>Clostridia</taxon>
        <taxon>Lachnospirales</taxon>
        <taxon>Lachnospiraceae</taxon>
        <taxon>Enterocloster</taxon>
    </lineage>
</organism>
<evidence type="ECO:0008006" key="9">
    <source>
        <dbReference type="Google" id="ProtNLM"/>
    </source>
</evidence>
<sequence>MYKILIPEDIAQSGKQYLTDRGYELRVGVPTDVESLKREIEDADGLIVRNARYPKEVLEAGKRLKVIGRHGTGVDNIAVKEAELLGIQVVNGPTANINAVAEYTVGLILALSCGLVQADRKTRAKDWTYRLSMERYEIKGKTLGLVGFGRIGQLVADKVISALGMDVIAYDIHSNAHPLSGIRFTGCLDEILYEADFVSLHIPSTPETRGMFDYQLFSMMKKGAYFINCARGDVYVEEDLVRILKEGHLSGAALDVYSQEPLKDSPLLSMEQVILSQHNSGLSEESKDRMSLYAAMGVDEVLTGRTPAWPVNKPQK</sequence>
<evidence type="ECO:0000256" key="3">
    <source>
        <dbReference type="ARBA" id="ARBA00023027"/>
    </source>
</evidence>
<name>A0A0J9F363_9FIRM</name>
<evidence type="ECO:0000313" key="7">
    <source>
        <dbReference type="EMBL" id="KMW22670.1"/>
    </source>
</evidence>
<dbReference type="SUPFAM" id="SSF52283">
    <property type="entry name" value="Formate/glycerate dehydrogenase catalytic domain-like"/>
    <property type="match status" value="1"/>
</dbReference>
<comment type="similarity">
    <text evidence="1 4">Belongs to the D-isomer specific 2-hydroxyacid dehydrogenase family.</text>
</comment>
<keyword evidence="2 4" id="KW-0560">Oxidoreductase</keyword>
<feature type="domain" description="D-isomer specific 2-hydroxyacid dehydrogenase catalytic" evidence="5">
    <location>
        <begin position="4"/>
        <end position="312"/>
    </location>
</feature>
<keyword evidence="3" id="KW-0520">NAD</keyword>
<dbReference type="Pfam" id="PF00389">
    <property type="entry name" value="2-Hacid_dh"/>
    <property type="match status" value="1"/>
</dbReference>